<dbReference type="EMBL" id="JBBNAG010000005">
    <property type="protein sequence ID" value="KAK9132938.1"/>
    <property type="molecule type" value="Genomic_DNA"/>
</dbReference>
<protein>
    <submittedName>
        <fullName evidence="1">Uncharacterized protein</fullName>
    </submittedName>
</protein>
<accession>A0AAP0P6Q9</accession>
<sequence length="130" mass="14215">MPAPPYLVDRCEMVSLSQFFVSETRISIGIEFWLGSNGMGNPEEDVVGGSLATCITSKGGDNLVADIAKTKGGATGDASIRQQAKEEGWYSATPRVDHPLCCAWQRGRRLLPVEQRAPQCWDTLGHHARR</sequence>
<evidence type="ECO:0000313" key="2">
    <source>
        <dbReference type="Proteomes" id="UP001419268"/>
    </source>
</evidence>
<evidence type="ECO:0000313" key="1">
    <source>
        <dbReference type="EMBL" id="KAK9132938.1"/>
    </source>
</evidence>
<organism evidence="1 2">
    <name type="scientific">Stephania cephalantha</name>
    <dbReference type="NCBI Taxonomy" id="152367"/>
    <lineage>
        <taxon>Eukaryota</taxon>
        <taxon>Viridiplantae</taxon>
        <taxon>Streptophyta</taxon>
        <taxon>Embryophyta</taxon>
        <taxon>Tracheophyta</taxon>
        <taxon>Spermatophyta</taxon>
        <taxon>Magnoliopsida</taxon>
        <taxon>Ranunculales</taxon>
        <taxon>Menispermaceae</taxon>
        <taxon>Menispermoideae</taxon>
        <taxon>Cissampelideae</taxon>
        <taxon>Stephania</taxon>
    </lineage>
</organism>
<comment type="caution">
    <text evidence="1">The sequence shown here is derived from an EMBL/GenBank/DDBJ whole genome shotgun (WGS) entry which is preliminary data.</text>
</comment>
<reference evidence="1 2" key="1">
    <citation type="submission" date="2024-01" db="EMBL/GenBank/DDBJ databases">
        <title>Genome assemblies of Stephania.</title>
        <authorList>
            <person name="Yang L."/>
        </authorList>
    </citation>
    <scope>NUCLEOTIDE SEQUENCE [LARGE SCALE GENOMIC DNA]</scope>
    <source>
        <strain evidence="1">JXDWG</strain>
        <tissue evidence="1">Leaf</tissue>
    </source>
</reference>
<dbReference type="AlphaFoldDB" id="A0AAP0P6Q9"/>
<gene>
    <name evidence="1" type="ORF">Scep_012466</name>
</gene>
<keyword evidence="2" id="KW-1185">Reference proteome</keyword>
<name>A0AAP0P6Q9_9MAGN</name>
<proteinExistence type="predicted"/>
<dbReference type="Proteomes" id="UP001419268">
    <property type="component" value="Unassembled WGS sequence"/>
</dbReference>